<dbReference type="PANTHER" id="PTHR38447:SF1">
    <property type="entry name" value="RNA POLYMERASE-BINDING TRANSCRIPTION FACTOR CARD"/>
    <property type="match status" value="1"/>
</dbReference>
<dbReference type="InterPro" id="IPR052531">
    <property type="entry name" value="CarD-like_regulator"/>
</dbReference>
<accession>A0A367ZK93</accession>
<evidence type="ECO:0000259" key="1">
    <source>
        <dbReference type="SMART" id="SM01058"/>
    </source>
</evidence>
<comment type="caution">
    <text evidence="2">The sequence shown here is derived from an EMBL/GenBank/DDBJ whole genome shotgun (WGS) entry which is preliminary data.</text>
</comment>
<dbReference type="Gene3D" id="2.40.10.170">
    <property type="match status" value="1"/>
</dbReference>
<dbReference type="Pfam" id="PF21095">
    <property type="entry name" value="CarD_C"/>
    <property type="match status" value="1"/>
</dbReference>
<gene>
    <name evidence="2" type="ORF">OZSIB_1685</name>
</gene>
<feature type="domain" description="CarD-like/TRCF RNAP-interacting" evidence="1">
    <location>
        <begin position="1"/>
        <end position="86"/>
    </location>
</feature>
<dbReference type="GO" id="GO:0009303">
    <property type="term" value="P:rRNA transcription"/>
    <property type="evidence" value="ECO:0007669"/>
    <property type="project" value="TreeGrafter"/>
</dbReference>
<evidence type="ECO:0000313" key="2">
    <source>
        <dbReference type="EMBL" id="RCK78169.1"/>
    </source>
</evidence>
<dbReference type="InterPro" id="IPR042215">
    <property type="entry name" value="CarD-like_C"/>
</dbReference>
<reference evidence="2 3" key="1">
    <citation type="submission" date="2018-05" db="EMBL/GenBank/DDBJ databases">
        <title>A metagenomic window into the 2 km-deep terrestrial subsurface aquifer revealed taxonomically and functionally diverse microbial community comprising novel uncultured bacterial lineages.</title>
        <authorList>
            <person name="Kadnikov V.V."/>
            <person name="Mardanov A.V."/>
            <person name="Beletsky A.V."/>
            <person name="Banks D."/>
            <person name="Pimenov N.V."/>
            <person name="Frank Y.A."/>
            <person name="Karnachuk O.V."/>
            <person name="Ravin N.V."/>
        </authorList>
    </citation>
    <scope>NUCLEOTIDE SEQUENCE [LARGE SCALE GENOMIC DNA]</scope>
    <source>
        <strain evidence="2">BY5</strain>
    </source>
</reference>
<proteinExistence type="predicted"/>
<dbReference type="AlphaFoldDB" id="A0A367ZK93"/>
<name>A0A367ZK93_9BACT</name>
<dbReference type="InterPro" id="IPR003711">
    <property type="entry name" value="CarD-like/TRCF_RID"/>
</dbReference>
<dbReference type="Gene3D" id="1.20.58.1290">
    <property type="entry name" value="CarD-like, C-terminal domain"/>
    <property type="match status" value="1"/>
</dbReference>
<dbReference type="Proteomes" id="UP000252355">
    <property type="component" value="Unassembled WGS sequence"/>
</dbReference>
<protein>
    <submittedName>
        <fullName evidence="2">CarD-like transcriptional regulator</fullName>
    </submittedName>
</protein>
<dbReference type="InterPro" id="IPR048792">
    <property type="entry name" value="CarD_C"/>
</dbReference>
<evidence type="ECO:0000313" key="3">
    <source>
        <dbReference type="Proteomes" id="UP000252355"/>
    </source>
</evidence>
<organism evidence="2 3">
    <name type="scientific">Candidatus Ozemobacter sibiricus</name>
    <dbReference type="NCBI Taxonomy" id="2268124"/>
    <lineage>
        <taxon>Bacteria</taxon>
        <taxon>Candidatus Ozemobacteria</taxon>
        <taxon>Candidatus Ozemobacterales</taxon>
        <taxon>Candidatus Ozemobacteraceae</taxon>
        <taxon>Candidatus Ozemobacter</taxon>
    </lineage>
</organism>
<dbReference type="EMBL" id="QOQW01000026">
    <property type="protein sequence ID" value="RCK78169.1"/>
    <property type="molecule type" value="Genomic_DNA"/>
</dbReference>
<dbReference type="PANTHER" id="PTHR38447">
    <property type="entry name" value="TRANSCRIPTION FACTOR YDEB-RELATED"/>
    <property type="match status" value="1"/>
</dbReference>
<sequence>MRYYVIDFPYSDLGQVMVPVDMAEKVGLRGINAQTNIDTIFETLSGNFSEAEEEESKSFHQRYREYLEKIQSGDLNQVAQVYRLLYRRSMIKPLGTKDKALFETARQLLVSEIVYARKVGDEEARALLDEAMEDLVF</sequence>
<dbReference type="SMART" id="SM01058">
    <property type="entry name" value="CarD_TRCF"/>
    <property type="match status" value="1"/>
</dbReference>